<evidence type="ECO:0000256" key="2">
    <source>
        <dbReference type="ARBA" id="ARBA00023002"/>
    </source>
</evidence>
<gene>
    <name evidence="9" type="ORF">LTR05_001984</name>
</gene>
<evidence type="ECO:0000256" key="3">
    <source>
        <dbReference type="ARBA" id="ARBA00038984"/>
    </source>
</evidence>
<feature type="domain" description="GFO/IDH/MocA-like oxidoreductase" evidence="8">
    <location>
        <begin position="151"/>
        <end position="294"/>
    </location>
</feature>
<dbReference type="AlphaFoldDB" id="A0AAN7T3Y2"/>
<dbReference type="InterPro" id="IPR050984">
    <property type="entry name" value="Gfo/Idh/MocA_domain"/>
</dbReference>
<dbReference type="PANTHER" id="PTHR22604:SF115">
    <property type="entry name" value="DIHYDRODIOL DEHYDROGENASE, PUTATIVE (AFU_ORTHOLOGUE AFUA_1G07520)-RELATED"/>
    <property type="match status" value="1"/>
</dbReference>
<protein>
    <recommendedName>
        <fullName evidence="3">D-xylose 1-dehydrogenase (NADP(+), D-xylono-1,5-lactone-forming)</fullName>
        <ecNumber evidence="3">1.1.1.179</ecNumber>
    </recommendedName>
    <alternativeName>
        <fullName evidence="4">D-xylose-NADP dehydrogenase</fullName>
    </alternativeName>
</protein>
<dbReference type="EC" id="1.1.1.179" evidence="3"/>
<dbReference type="Gene3D" id="3.30.360.10">
    <property type="entry name" value="Dihydrodipicolinate Reductase, domain 2"/>
    <property type="match status" value="1"/>
</dbReference>
<evidence type="ECO:0000313" key="10">
    <source>
        <dbReference type="Proteomes" id="UP001309876"/>
    </source>
</evidence>
<dbReference type="GO" id="GO:0000166">
    <property type="term" value="F:nucleotide binding"/>
    <property type="evidence" value="ECO:0007669"/>
    <property type="project" value="InterPro"/>
</dbReference>
<evidence type="ECO:0000259" key="7">
    <source>
        <dbReference type="Pfam" id="PF01408"/>
    </source>
</evidence>
<dbReference type="Proteomes" id="UP001309876">
    <property type="component" value="Unassembled WGS sequence"/>
</dbReference>
<keyword evidence="10" id="KW-1185">Reference proteome</keyword>
<evidence type="ECO:0000256" key="6">
    <source>
        <dbReference type="SAM" id="MobiDB-lite"/>
    </source>
</evidence>
<feature type="compositionally biased region" description="Basic and acidic residues" evidence="6">
    <location>
        <begin position="386"/>
        <end position="403"/>
    </location>
</feature>
<dbReference type="SUPFAM" id="SSF55347">
    <property type="entry name" value="Glyceraldehyde-3-phosphate dehydrogenase-like, C-terminal domain"/>
    <property type="match status" value="1"/>
</dbReference>
<proteinExistence type="inferred from homology"/>
<dbReference type="SUPFAM" id="SSF51735">
    <property type="entry name" value="NAD(P)-binding Rossmann-fold domains"/>
    <property type="match status" value="1"/>
</dbReference>
<dbReference type="Pfam" id="PF22725">
    <property type="entry name" value="GFO_IDH_MocA_C3"/>
    <property type="match status" value="1"/>
</dbReference>
<accession>A0AAN7T3Y2</accession>
<feature type="domain" description="Gfo/Idh/MocA-like oxidoreductase N-terminal" evidence="7">
    <location>
        <begin position="31"/>
        <end position="138"/>
    </location>
</feature>
<evidence type="ECO:0000313" key="9">
    <source>
        <dbReference type="EMBL" id="KAK5087769.1"/>
    </source>
</evidence>
<reference evidence="9 10" key="1">
    <citation type="submission" date="2023-08" db="EMBL/GenBank/DDBJ databases">
        <title>Black Yeasts Isolated from many extreme environments.</title>
        <authorList>
            <person name="Coleine C."/>
            <person name="Stajich J.E."/>
            <person name="Selbmann L."/>
        </authorList>
    </citation>
    <scope>NUCLEOTIDE SEQUENCE [LARGE SCALE GENOMIC DNA]</scope>
    <source>
        <strain evidence="9 10">CCFEE 5910</strain>
    </source>
</reference>
<dbReference type="PANTHER" id="PTHR22604">
    <property type="entry name" value="OXIDOREDUCTASES"/>
    <property type="match status" value="1"/>
</dbReference>
<comment type="similarity">
    <text evidence="1">Belongs to the Gfo/Idh/MocA family.</text>
</comment>
<sequence>MAPKVVRWGMMATGGIVQTFTKDLLVDPKTRGVEDVCHVVTAVASSSSKDSADRFVANFVEGKQGDTKCSAYASYKELVQDSNVDIIYVGTPHSHHYQNCRLALEHNKPILCEKALTVNAEQAKTLIDEARKRNLFFMEAVWTRYFPLSIEVRQAIQDGKIGEVIRVSADLSIGEIPEDKFDEGHRMVNLDLAGGVLLDLGIYALTWLFQTIYHTLPKEKRRAPTVLGTAMTSEPRTGADEATTILLNFPVSTPSGRSSTHGVASAALRAHFDFERDSDQATPAVRIFGDQGEIQVFGPIYRPSRYRITYRDKQKQTEDKTFEFPGGIHGMSWEGDEAARCWLVGKLESETMSWDESLVIMKTMDNVRKQGNLKYPDDIESTEYPIDLKKRDPSKHVQTENRD</sequence>
<evidence type="ECO:0000256" key="4">
    <source>
        <dbReference type="ARBA" id="ARBA00042988"/>
    </source>
</evidence>
<dbReference type="InterPro" id="IPR000683">
    <property type="entry name" value="Gfo/Idh/MocA-like_OxRdtase_N"/>
</dbReference>
<feature type="region of interest" description="Disordered" evidence="6">
    <location>
        <begin position="374"/>
        <end position="403"/>
    </location>
</feature>
<dbReference type="InterPro" id="IPR036291">
    <property type="entry name" value="NAD(P)-bd_dom_sf"/>
</dbReference>
<comment type="catalytic activity">
    <reaction evidence="5">
        <text>D-xylose + NADP(+) = D-xylono-1,5-lactone + NADPH + H(+)</text>
        <dbReference type="Rhea" id="RHEA:22000"/>
        <dbReference type="ChEBI" id="CHEBI:15378"/>
        <dbReference type="ChEBI" id="CHEBI:15867"/>
        <dbReference type="ChEBI" id="CHEBI:53455"/>
        <dbReference type="ChEBI" id="CHEBI:57783"/>
        <dbReference type="ChEBI" id="CHEBI:58349"/>
        <dbReference type="EC" id="1.1.1.179"/>
    </reaction>
</comment>
<keyword evidence="2" id="KW-0560">Oxidoreductase</keyword>
<dbReference type="Gene3D" id="3.40.50.720">
    <property type="entry name" value="NAD(P)-binding Rossmann-like Domain"/>
    <property type="match status" value="1"/>
</dbReference>
<evidence type="ECO:0000256" key="1">
    <source>
        <dbReference type="ARBA" id="ARBA00010928"/>
    </source>
</evidence>
<evidence type="ECO:0000259" key="8">
    <source>
        <dbReference type="Pfam" id="PF22725"/>
    </source>
</evidence>
<dbReference type="Pfam" id="PF01408">
    <property type="entry name" value="GFO_IDH_MocA"/>
    <property type="match status" value="1"/>
</dbReference>
<dbReference type="GO" id="GO:0047837">
    <property type="term" value="F:D-xylose 1-dehydrogenase (NADP+) activity"/>
    <property type="evidence" value="ECO:0007669"/>
    <property type="project" value="UniProtKB-EC"/>
</dbReference>
<organism evidence="9 10">
    <name type="scientific">Lithohypha guttulata</name>
    <dbReference type="NCBI Taxonomy" id="1690604"/>
    <lineage>
        <taxon>Eukaryota</taxon>
        <taxon>Fungi</taxon>
        <taxon>Dikarya</taxon>
        <taxon>Ascomycota</taxon>
        <taxon>Pezizomycotina</taxon>
        <taxon>Eurotiomycetes</taxon>
        <taxon>Chaetothyriomycetidae</taxon>
        <taxon>Chaetothyriales</taxon>
        <taxon>Trichomeriaceae</taxon>
        <taxon>Lithohypha</taxon>
    </lineage>
</organism>
<comment type="caution">
    <text evidence="9">The sequence shown here is derived from an EMBL/GenBank/DDBJ whole genome shotgun (WGS) entry which is preliminary data.</text>
</comment>
<dbReference type="InterPro" id="IPR055170">
    <property type="entry name" value="GFO_IDH_MocA-like_dom"/>
</dbReference>
<name>A0AAN7T3Y2_9EURO</name>
<evidence type="ECO:0000256" key="5">
    <source>
        <dbReference type="ARBA" id="ARBA00049233"/>
    </source>
</evidence>
<dbReference type="EMBL" id="JAVRRJ010000002">
    <property type="protein sequence ID" value="KAK5087769.1"/>
    <property type="molecule type" value="Genomic_DNA"/>
</dbReference>